<dbReference type="OrthoDB" id="15336at2"/>
<keyword evidence="2" id="KW-1185">Reference proteome</keyword>
<evidence type="ECO:0000313" key="1">
    <source>
        <dbReference type="EMBL" id="SHK55415.1"/>
    </source>
</evidence>
<organism evidence="1 2">
    <name type="scientific">Thermocrinis minervae</name>
    <dbReference type="NCBI Taxonomy" id="381751"/>
    <lineage>
        <taxon>Bacteria</taxon>
        <taxon>Pseudomonadati</taxon>
        <taxon>Aquificota</taxon>
        <taxon>Aquificia</taxon>
        <taxon>Aquificales</taxon>
        <taxon>Aquificaceae</taxon>
        <taxon>Thermocrinis</taxon>
    </lineage>
</organism>
<gene>
    <name evidence="1" type="ORF">SAMN05444391_1430</name>
</gene>
<dbReference type="RefSeq" id="WP_079654512.1">
    <property type="nucleotide sequence ID" value="NZ_LT670846.1"/>
</dbReference>
<accession>A0A1M6TEI7</accession>
<dbReference type="Proteomes" id="UP000189810">
    <property type="component" value="Chromosome I"/>
</dbReference>
<protein>
    <submittedName>
        <fullName evidence="1">Uncharacterized protein</fullName>
    </submittedName>
</protein>
<proteinExistence type="predicted"/>
<reference evidence="1 2" key="1">
    <citation type="submission" date="2016-11" db="EMBL/GenBank/DDBJ databases">
        <authorList>
            <person name="Jaros S."/>
            <person name="Januszkiewicz K."/>
            <person name="Wedrychowicz H."/>
        </authorList>
    </citation>
    <scope>NUCLEOTIDE SEQUENCE [LARGE SCALE GENOMIC DNA]</scope>
    <source>
        <strain evidence="1 2">DSM 19557</strain>
    </source>
</reference>
<dbReference type="AlphaFoldDB" id="A0A1M6TEI7"/>
<dbReference type="EMBL" id="LT670846">
    <property type="protein sequence ID" value="SHK55415.1"/>
    <property type="molecule type" value="Genomic_DNA"/>
</dbReference>
<evidence type="ECO:0000313" key="2">
    <source>
        <dbReference type="Proteomes" id="UP000189810"/>
    </source>
</evidence>
<dbReference type="STRING" id="381751.SAMN05444391_1430"/>
<sequence>MEKLRCMLVDFEGNTKEISRALREVLEGIEGEGGRIVNVRAVFVKEHGLDGYNILFEILYTSTKELEEA</sequence>
<name>A0A1M6TEI7_9AQUI</name>